<feature type="region of interest" description="Disordered" evidence="1">
    <location>
        <begin position="1"/>
        <end position="32"/>
    </location>
</feature>
<proteinExistence type="predicted"/>
<evidence type="ECO:0000256" key="1">
    <source>
        <dbReference type="SAM" id="MobiDB-lite"/>
    </source>
</evidence>
<reference evidence="2 3" key="1">
    <citation type="submission" date="2020-07" db="EMBL/GenBank/DDBJ databases">
        <title>MOT database genomes.</title>
        <authorList>
            <person name="Joseph S."/>
            <person name="Aduse-Opoku J."/>
            <person name="Hashim A."/>
            <person name="Wade W."/>
            <person name="Curtis M."/>
        </authorList>
    </citation>
    <scope>NUCLEOTIDE SEQUENCE [LARGE SCALE GENOMIC DNA]</scope>
    <source>
        <strain evidence="2 3">DSM 100099</strain>
    </source>
</reference>
<gene>
    <name evidence="2" type="ORF">HZZ10_03700</name>
</gene>
<feature type="compositionally biased region" description="Basic and acidic residues" evidence="1">
    <location>
        <begin position="1"/>
        <end position="14"/>
    </location>
</feature>
<dbReference type="EMBL" id="JACBYE010000005">
    <property type="protein sequence ID" value="NYS92636.1"/>
    <property type="molecule type" value="Genomic_DNA"/>
</dbReference>
<evidence type="ECO:0000313" key="3">
    <source>
        <dbReference type="Proteomes" id="UP000561011"/>
    </source>
</evidence>
<evidence type="ECO:0000313" key="2">
    <source>
        <dbReference type="EMBL" id="NYS92636.1"/>
    </source>
</evidence>
<dbReference type="RefSeq" id="WP_179912453.1">
    <property type="nucleotide sequence ID" value="NZ_JACBYE010000005.1"/>
</dbReference>
<organism evidence="2 3">
    <name type="scientific">Sanguibacter inulinus</name>
    <dbReference type="NCBI Taxonomy" id="60922"/>
    <lineage>
        <taxon>Bacteria</taxon>
        <taxon>Bacillati</taxon>
        <taxon>Actinomycetota</taxon>
        <taxon>Actinomycetes</taxon>
        <taxon>Micrococcales</taxon>
        <taxon>Sanguibacteraceae</taxon>
        <taxon>Sanguibacter</taxon>
    </lineage>
</organism>
<dbReference type="AlphaFoldDB" id="A0A853EQ35"/>
<name>A0A853EQ35_9MICO</name>
<comment type="caution">
    <text evidence="2">The sequence shown here is derived from an EMBL/GenBank/DDBJ whole genome shotgun (WGS) entry which is preliminary data.</text>
</comment>
<protein>
    <submittedName>
        <fullName evidence="2">Uncharacterized protein</fullName>
    </submittedName>
</protein>
<sequence length="171" mass="18161">MTHDDARPIHDTGYDARLPATQSTDLLTRPRPEVPCQPGTTLITGREVLDHLVGLVGPRLSSSPVLWFTFLDGARQVVPLAIPFDGLPGLPSSGPVAEIVDVVSTVLAQHPDGLIVLVAISRPSGGGLGAFEKRWARALWKVADDAGWTVDLMAAVGSDRAVPLDRASCDR</sequence>
<keyword evidence="3" id="KW-1185">Reference proteome</keyword>
<dbReference type="Proteomes" id="UP000561011">
    <property type="component" value="Unassembled WGS sequence"/>
</dbReference>
<accession>A0A853EQ35</accession>